<dbReference type="GO" id="GO:0005615">
    <property type="term" value="C:extracellular space"/>
    <property type="evidence" value="ECO:0007669"/>
    <property type="project" value="TreeGrafter"/>
</dbReference>
<comment type="caution">
    <text evidence="1">The sequence shown here is derived from an EMBL/GenBank/DDBJ whole genome shotgun (WGS) entry which is preliminary data.</text>
</comment>
<protein>
    <submittedName>
        <fullName evidence="1">Uncharacterized protein</fullName>
    </submittedName>
</protein>
<dbReference type="PANTHER" id="PTHR24024">
    <property type="entry name" value="PULMONARY SURFACTANT-ASSOCIATED PROTEIN A"/>
    <property type="match status" value="1"/>
</dbReference>
<name>A0AA89BR68_PINIB</name>
<dbReference type="InterPro" id="IPR051077">
    <property type="entry name" value="Ca-dependent_lectin"/>
</dbReference>
<dbReference type="Proteomes" id="UP001186944">
    <property type="component" value="Unassembled WGS sequence"/>
</dbReference>
<keyword evidence="2" id="KW-1185">Reference proteome</keyword>
<dbReference type="PANTHER" id="PTHR24024:SF18">
    <property type="entry name" value="SHORT-CHAIN COLLAGEN C4-LIKE"/>
    <property type="match status" value="1"/>
</dbReference>
<proteinExistence type="predicted"/>
<evidence type="ECO:0000313" key="1">
    <source>
        <dbReference type="EMBL" id="KAK3084504.1"/>
    </source>
</evidence>
<dbReference type="EMBL" id="VSWD01000013">
    <property type="protein sequence ID" value="KAK3084504.1"/>
    <property type="molecule type" value="Genomic_DNA"/>
</dbReference>
<evidence type="ECO:0000313" key="2">
    <source>
        <dbReference type="Proteomes" id="UP001186944"/>
    </source>
</evidence>
<sequence>MMPAKSSCPLGWKTGYSGILTTTYYGYHKSEYTCMDNDAEYIEGTRSNNYNGKLFSPVKTVCGSLPCPPYISGTVVDCAVCTK</sequence>
<accession>A0AA89BR68</accession>
<dbReference type="AlphaFoldDB" id="A0AA89BR68"/>
<organism evidence="1 2">
    <name type="scientific">Pinctada imbricata</name>
    <name type="common">Atlantic pearl-oyster</name>
    <name type="synonym">Pinctada martensii</name>
    <dbReference type="NCBI Taxonomy" id="66713"/>
    <lineage>
        <taxon>Eukaryota</taxon>
        <taxon>Metazoa</taxon>
        <taxon>Spiralia</taxon>
        <taxon>Lophotrochozoa</taxon>
        <taxon>Mollusca</taxon>
        <taxon>Bivalvia</taxon>
        <taxon>Autobranchia</taxon>
        <taxon>Pteriomorphia</taxon>
        <taxon>Pterioida</taxon>
        <taxon>Pterioidea</taxon>
        <taxon>Pteriidae</taxon>
        <taxon>Pinctada</taxon>
    </lineage>
</organism>
<reference evidence="1" key="1">
    <citation type="submission" date="2019-08" db="EMBL/GenBank/DDBJ databases">
        <title>The improved chromosome-level genome for the pearl oyster Pinctada fucata martensii using PacBio sequencing and Hi-C.</title>
        <authorList>
            <person name="Zheng Z."/>
        </authorList>
    </citation>
    <scope>NUCLEOTIDE SEQUENCE</scope>
    <source>
        <strain evidence="1">ZZ-2019</strain>
        <tissue evidence="1">Adductor muscle</tissue>
    </source>
</reference>
<gene>
    <name evidence="1" type="ORF">FSP39_014472</name>
</gene>